<dbReference type="PANTHER" id="PTHR13287:SF2">
    <property type="entry name" value="ADIPOSE-SECRETED SIGNALING PROTEIN"/>
    <property type="match status" value="1"/>
</dbReference>
<dbReference type="AlphaFoldDB" id="A0A7R8VQ57"/>
<name>A0A7R8VQ57_TIMDO</name>
<comment type="similarity">
    <text evidence="1">Belongs to the ADISSP family.</text>
</comment>
<protein>
    <recommendedName>
        <fullName evidence="2">Adipose-secreted signaling protein</fullName>
    </recommendedName>
</protein>
<proteinExistence type="inferred from homology"/>
<dbReference type="InterPro" id="IPR026794">
    <property type="entry name" value="ADISSP"/>
</dbReference>
<sequence length="188" mass="21374">MITLNQLPVKRCNRHRENMVGSLHIQEHAHVHFEEANDSFGKDNELVVQHVSEEEVAIHMGFLKLNHLYEVKVSVPWDACDILGKHRNLESYQPSNVPNLHCQLVSIVPGESAFILTVHLKAHKEKLQEESLWLAVPGLQRQLKITYLARVLGKNKGTPLLRNGVRGIAVDEDEESEASDWQGFESLH</sequence>
<dbReference type="Pfam" id="PF15006">
    <property type="entry name" value="DUF4517"/>
    <property type="match status" value="1"/>
</dbReference>
<dbReference type="EMBL" id="OA568539">
    <property type="protein sequence ID" value="CAD7201632.1"/>
    <property type="molecule type" value="Genomic_DNA"/>
</dbReference>
<evidence type="ECO:0000256" key="2">
    <source>
        <dbReference type="ARBA" id="ARBA00035300"/>
    </source>
</evidence>
<dbReference type="PANTHER" id="PTHR13287">
    <property type="entry name" value="ADIPOSE-SECRETED SIGNALING PROTEIN"/>
    <property type="match status" value="1"/>
</dbReference>
<organism evidence="3">
    <name type="scientific">Timema douglasi</name>
    <name type="common">Walking stick</name>
    <dbReference type="NCBI Taxonomy" id="61478"/>
    <lineage>
        <taxon>Eukaryota</taxon>
        <taxon>Metazoa</taxon>
        <taxon>Ecdysozoa</taxon>
        <taxon>Arthropoda</taxon>
        <taxon>Hexapoda</taxon>
        <taxon>Insecta</taxon>
        <taxon>Pterygota</taxon>
        <taxon>Neoptera</taxon>
        <taxon>Polyneoptera</taxon>
        <taxon>Phasmatodea</taxon>
        <taxon>Timematodea</taxon>
        <taxon>Timematoidea</taxon>
        <taxon>Timematidae</taxon>
        <taxon>Timema</taxon>
    </lineage>
</organism>
<evidence type="ECO:0000313" key="3">
    <source>
        <dbReference type="EMBL" id="CAD7201632.1"/>
    </source>
</evidence>
<evidence type="ECO:0000256" key="1">
    <source>
        <dbReference type="ARBA" id="ARBA00035018"/>
    </source>
</evidence>
<accession>A0A7R8VQ57</accession>
<gene>
    <name evidence="3" type="ORF">TDIB3V08_LOCUS7827</name>
</gene>
<reference evidence="3" key="1">
    <citation type="submission" date="2020-11" db="EMBL/GenBank/DDBJ databases">
        <authorList>
            <person name="Tran Van P."/>
        </authorList>
    </citation>
    <scope>NUCLEOTIDE SEQUENCE</scope>
</reference>